<evidence type="ECO:0000256" key="1">
    <source>
        <dbReference type="SAM" id="MobiDB-lite"/>
    </source>
</evidence>
<dbReference type="AlphaFoldDB" id="A0A4V2YGC7"/>
<sequence>MNKGRLSEATPASSGEEARHQRTQPRRQSAYVVDAENFRRRVLQDALAEGLAATFDRRAALFEWARPRPTDFRGSATPAEVAERDARLRADADRCRRHADLLLQTHADAYADEVRQVLREVA</sequence>
<comment type="caution">
    <text evidence="2">The sequence shown here is derived from an EMBL/GenBank/DDBJ whole genome shotgun (WGS) entry which is preliminary data.</text>
</comment>
<protein>
    <submittedName>
        <fullName evidence="2">Uncharacterized protein</fullName>
    </submittedName>
</protein>
<accession>A0A4V2YGC7</accession>
<keyword evidence="3" id="KW-1185">Reference proteome</keyword>
<evidence type="ECO:0000313" key="3">
    <source>
        <dbReference type="Proteomes" id="UP000295172"/>
    </source>
</evidence>
<reference evidence="2 3" key="1">
    <citation type="submission" date="2019-02" db="EMBL/GenBank/DDBJ databases">
        <title>Draft genome sequences of novel Actinobacteria.</title>
        <authorList>
            <person name="Sahin N."/>
            <person name="Ay H."/>
            <person name="Saygin H."/>
        </authorList>
    </citation>
    <scope>NUCLEOTIDE SEQUENCE [LARGE SCALE GENOMIC DNA]</scope>
    <source>
        <strain evidence="2 3">16K104</strain>
    </source>
</reference>
<feature type="region of interest" description="Disordered" evidence="1">
    <location>
        <begin position="1"/>
        <end position="30"/>
    </location>
</feature>
<organism evidence="2 3">
    <name type="scientific">Kribbella turkmenica</name>
    <dbReference type="NCBI Taxonomy" id="2530375"/>
    <lineage>
        <taxon>Bacteria</taxon>
        <taxon>Bacillati</taxon>
        <taxon>Actinomycetota</taxon>
        <taxon>Actinomycetes</taxon>
        <taxon>Propionibacteriales</taxon>
        <taxon>Kribbellaceae</taxon>
        <taxon>Kribbella</taxon>
    </lineage>
</organism>
<dbReference type="RefSeq" id="WP_132319719.1">
    <property type="nucleotide sequence ID" value="NZ_SMKR01000046.1"/>
</dbReference>
<dbReference type="Proteomes" id="UP000295172">
    <property type="component" value="Unassembled WGS sequence"/>
</dbReference>
<name>A0A4V2YGC7_9ACTN</name>
<gene>
    <name evidence="2" type="ORF">E1218_13050</name>
</gene>
<proteinExistence type="predicted"/>
<evidence type="ECO:0000313" key="2">
    <source>
        <dbReference type="EMBL" id="TDD26537.1"/>
    </source>
</evidence>
<dbReference type="EMBL" id="SMKR01000046">
    <property type="protein sequence ID" value="TDD26537.1"/>
    <property type="molecule type" value="Genomic_DNA"/>
</dbReference>